<name>A0A5N5HAB7_9ROSA</name>
<reference evidence="4 5" key="3">
    <citation type="submission" date="2019-11" db="EMBL/GenBank/DDBJ databases">
        <title>A de novo genome assembly of a pear dwarfing rootstock.</title>
        <authorList>
            <person name="Wang F."/>
            <person name="Wang J."/>
            <person name="Li S."/>
            <person name="Zhang Y."/>
            <person name="Fang M."/>
            <person name="Ma L."/>
            <person name="Zhao Y."/>
            <person name="Jiang S."/>
        </authorList>
    </citation>
    <scope>NUCLEOTIDE SEQUENCE [LARGE SCALE GENOMIC DNA]</scope>
    <source>
        <strain evidence="4">S2</strain>
        <tissue evidence="4">Leaf</tissue>
    </source>
</reference>
<reference evidence="4 5" key="1">
    <citation type="submission" date="2019-09" db="EMBL/GenBank/DDBJ databases">
        <authorList>
            <person name="Ou C."/>
        </authorList>
    </citation>
    <scope>NUCLEOTIDE SEQUENCE [LARGE SCALE GENOMIC DNA]</scope>
    <source>
        <strain evidence="4">S2</strain>
        <tissue evidence="4">Leaf</tissue>
    </source>
</reference>
<dbReference type="InterPro" id="IPR002885">
    <property type="entry name" value="PPR_rpt"/>
</dbReference>
<accession>A0A5N5HAB7</accession>
<evidence type="ECO:0000313" key="5">
    <source>
        <dbReference type="Proteomes" id="UP000327157"/>
    </source>
</evidence>
<dbReference type="GO" id="GO:0003723">
    <property type="term" value="F:RNA binding"/>
    <property type="evidence" value="ECO:0007669"/>
    <property type="project" value="InterPro"/>
</dbReference>
<feature type="repeat" description="PPR" evidence="3">
    <location>
        <begin position="83"/>
        <end position="117"/>
    </location>
</feature>
<dbReference type="EMBL" id="SMOL01000231">
    <property type="protein sequence ID" value="KAB2623121.1"/>
    <property type="molecule type" value="Genomic_DNA"/>
</dbReference>
<evidence type="ECO:0000256" key="1">
    <source>
        <dbReference type="ARBA" id="ARBA00006643"/>
    </source>
</evidence>
<comment type="caution">
    <text evidence="4">The sequence shown here is derived from an EMBL/GenBank/DDBJ whole genome shotgun (WGS) entry which is preliminary data.</text>
</comment>
<dbReference type="PANTHER" id="PTHR47926:SF463">
    <property type="entry name" value="PENTATRICOPEPTIDE REPEAT-CONTAINING PROTEIN"/>
    <property type="match status" value="1"/>
</dbReference>
<dbReference type="NCBIfam" id="TIGR00756">
    <property type="entry name" value="PPR"/>
    <property type="match status" value="3"/>
</dbReference>
<proteinExistence type="inferred from homology"/>
<sequence>MSGTSISSKINPFHGGDGIFILLSLFHKHTTLHHLKQIHSVLVTSGLSHNSFFLDQLVTTIAASQPTHLAYASVLVDRIEAPVTHLWNSIIRAFSASSEPRRSLLFYSKMRTTGVAPDKHTFPLLLKSFSKLKNENPFQFYAHIVKFGLSSDQFVKNSLISVFSGCGCLESACQVFDESTQKDVISWTALIDGYVKNDQAVEAMKCFMEMRLMGIRVDEVTIVSVLCAAGMAGDIWFGRWLHGFYVETGRVQWDVYIGSALLDMYMKCGYHDDARKVFKELPIKNVVSWSALIAGYVQCKRYKDALLVLKYMLSEHVKPNQFTLTSVLTCCADLGALDQGRSVHGYIYRHKIQVNSLLGTALVDMYAKCGCLGEGLSVFQKLPTKDVFAWTAVISGLAMGGNALDALNFFSRMLQSAVLPNEVTFIAVLSACSHGGLVDKGCKLFESMKEVFHLEPNVDHYGCMVDLLGRAGYLEEARKVIEDMPMVPSAGVWGALLGACMIHKNFKLGELVGNHLINLQSDHSGRYVLLANLYSTWNKWEAASGIRKLMKGKRVEKITGCSWIEVNGAVFEFTAFDESHSESDDIYVMLDNMFFQLKRAGYVPDANLFGFDID</sequence>
<dbReference type="PANTHER" id="PTHR47926">
    <property type="entry name" value="PENTATRICOPEPTIDE REPEAT-CONTAINING PROTEIN"/>
    <property type="match status" value="1"/>
</dbReference>
<protein>
    <submittedName>
        <fullName evidence="4">Pentatricopeptide repeat-containing protein</fullName>
    </submittedName>
</protein>
<feature type="repeat" description="PPR" evidence="3">
    <location>
        <begin position="183"/>
        <end position="217"/>
    </location>
</feature>
<evidence type="ECO:0000313" key="4">
    <source>
        <dbReference type="EMBL" id="KAB2623121.1"/>
    </source>
</evidence>
<dbReference type="OrthoDB" id="1928216at2759"/>
<dbReference type="FunFam" id="1.25.40.10:FF:000242">
    <property type="entry name" value="Pentatricopeptide repeat-containing protein"/>
    <property type="match status" value="1"/>
</dbReference>
<dbReference type="Proteomes" id="UP000327157">
    <property type="component" value="Chromosome 4"/>
</dbReference>
<reference evidence="5" key="2">
    <citation type="submission" date="2019-10" db="EMBL/GenBank/DDBJ databases">
        <title>A de novo genome assembly of a pear dwarfing rootstock.</title>
        <authorList>
            <person name="Wang F."/>
            <person name="Wang J."/>
            <person name="Li S."/>
            <person name="Zhang Y."/>
            <person name="Fang M."/>
            <person name="Ma L."/>
            <person name="Zhao Y."/>
            <person name="Jiang S."/>
        </authorList>
    </citation>
    <scope>NUCLEOTIDE SEQUENCE [LARGE SCALE GENOMIC DNA]</scope>
</reference>
<feature type="repeat" description="PPR" evidence="3">
    <location>
        <begin position="285"/>
        <end position="319"/>
    </location>
</feature>
<dbReference type="AlphaFoldDB" id="A0A5N5HAB7"/>
<dbReference type="PROSITE" id="PS51375">
    <property type="entry name" value="PPR"/>
    <property type="match status" value="4"/>
</dbReference>
<gene>
    <name evidence="4" type="ORF">D8674_025303</name>
</gene>
<comment type="similarity">
    <text evidence="1">Belongs to the PPR family. PCMP-H subfamily.</text>
</comment>
<dbReference type="InterPro" id="IPR046848">
    <property type="entry name" value="E_motif"/>
</dbReference>
<feature type="repeat" description="PPR" evidence="3">
    <location>
        <begin position="386"/>
        <end position="420"/>
    </location>
</feature>
<dbReference type="GO" id="GO:0009451">
    <property type="term" value="P:RNA modification"/>
    <property type="evidence" value="ECO:0007669"/>
    <property type="project" value="InterPro"/>
</dbReference>
<dbReference type="FunFam" id="1.25.40.10:FF:000333">
    <property type="entry name" value="Pentatricopeptide repeat-containing protein"/>
    <property type="match status" value="1"/>
</dbReference>
<dbReference type="Pfam" id="PF13041">
    <property type="entry name" value="PPR_2"/>
    <property type="match status" value="3"/>
</dbReference>
<dbReference type="Gene3D" id="1.25.40.10">
    <property type="entry name" value="Tetratricopeptide repeat domain"/>
    <property type="match status" value="4"/>
</dbReference>
<keyword evidence="5" id="KW-1185">Reference proteome</keyword>
<dbReference type="InterPro" id="IPR046960">
    <property type="entry name" value="PPR_At4g14850-like_plant"/>
</dbReference>
<dbReference type="Pfam" id="PF20431">
    <property type="entry name" value="E_motif"/>
    <property type="match status" value="1"/>
</dbReference>
<evidence type="ECO:0000256" key="2">
    <source>
        <dbReference type="ARBA" id="ARBA00022737"/>
    </source>
</evidence>
<evidence type="ECO:0000256" key="3">
    <source>
        <dbReference type="PROSITE-ProRule" id="PRU00708"/>
    </source>
</evidence>
<dbReference type="Pfam" id="PF01535">
    <property type="entry name" value="PPR"/>
    <property type="match status" value="4"/>
</dbReference>
<dbReference type="InterPro" id="IPR011990">
    <property type="entry name" value="TPR-like_helical_dom_sf"/>
</dbReference>
<keyword evidence="2" id="KW-0677">Repeat</keyword>
<organism evidence="4 5">
    <name type="scientific">Pyrus ussuriensis x Pyrus communis</name>
    <dbReference type="NCBI Taxonomy" id="2448454"/>
    <lineage>
        <taxon>Eukaryota</taxon>
        <taxon>Viridiplantae</taxon>
        <taxon>Streptophyta</taxon>
        <taxon>Embryophyta</taxon>
        <taxon>Tracheophyta</taxon>
        <taxon>Spermatophyta</taxon>
        <taxon>Magnoliopsida</taxon>
        <taxon>eudicotyledons</taxon>
        <taxon>Gunneridae</taxon>
        <taxon>Pentapetalae</taxon>
        <taxon>rosids</taxon>
        <taxon>fabids</taxon>
        <taxon>Rosales</taxon>
        <taxon>Rosaceae</taxon>
        <taxon>Amygdaloideae</taxon>
        <taxon>Maleae</taxon>
        <taxon>Pyrus</taxon>
    </lineage>
</organism>
<dbReference type="FunFam" id="1.25.40.10:FF:000427">
    <property type="entry name" value="Pentatricopeptide repeat-containing protein chloroplastic"/>
    <property type="match status" value="1"/>
</dbReference>